<keyword evidence="3" id="KW-0547">Nucleotide-binding</keyword>
<dbReference type="FunFam" id="3.40.50.300:FF:000006">
    <property type="entry name" value="DNA-binding transcriptional regulator NtrC"/>
    <property type="match status" value="1"/>
</dbReference>
<dbReference type="InterPro" id="IPR058031">
    <property type="entry name" value="AAA_lid_NorR"/>
</dbReference>
<dbReference type="PRINTS" id="PR01590">
    <property type="entry name" value="HTHFIS"/>
</dbReference>
<keyword evidence="4" id="KW-0067">ATP-binding</keyword>
<dbReference type="Pfam" id="PF02954">
    <property type="entry name" value="HTH_8"/>
    <property type="match status" value="1"/>
</dbReference>
<evidence type="ECO:0000313" key="12">
    <source>
        <dbReference type="EMBL" id="AEG60114.1"/>
    </source>
</evidence>
<dbReference type="PROSITE" id="PS00688">
    <property type="entry name" value="SIGMA54_INTERACT_3"/>
    <property type="match status" value="1"/>
</dbReference>
<proteinExistence type="predicted"/>
<dbReference type="Pfam" id="PF00158">
    <property type="entry name" value="Sigma54_activat"/>
    <property type="match status" value="1"/>
</dbReference>
<evidence type="ECO:0000256" key="4">
    <source>
        <dbReference type="ARBA" id="ARBA00022840"/>
    </source>
</evidence>
<dbReference type="eggNOG" id="COG2204">
    <property type="taxonomic scope" value="Bacteria"/>
</dbReference>
<evidence type="ECO:0000313" key="13">
    <source>
        <dbReference type="Proteomes" id="UP000009234"/>
    </source>
</evidence>
<reference evidence="13" key="1">
    <citation type="submission" date="2011-05" db="EMBL/GenBank/DDBJ databases">
        <title>Complete sequence of Desulfotomaculum ruminis DSM 2154.</title>
        <authorList>
            <person name="Lucas S."/>
            <person name="Copeland A."/>
            <person name="Lapidus A."/>
            <person name="Cheng J.-F."/>
            <person name="Goodwin L."/>
            <person name="Pitluck S."/>
            <person name="Lu M."/>
            <person name="Detter J.C."/>
            <person name="Han C."/>
            <person name="Tapia R."/>
            <person name="Land M."/>
            <person name="Hauser L."/>
            <person name="Kyrpides N."/>
            <person name="Ivanova N."/>
            <person name="Mikhailova N."/>
            <person name="Pagani I."/>
            <person name="Stams A.J.M."/>
            <person name="Plugge C.M."/>
            <person name="Muyzer G."/>
            <person name="Kuever J."/>
            <person name="Parshina S.N."/>
            <person name="Ivanova A.E."/>
            <person name="Nazina T.N."/>
            <person name="Brambilla E."/>
            <person name="Spring S."/>
            <person name="Klenk H.-P."/>
            <person name="Woyke T."/>
        </authorList>
    </citation>
    <scope>NUCLEOTIDE SEQUENCE [LARGE SCALE GENOMIC DNA]</scope>
    <source>
        <strain evidence="13">ATCC 23193 / DSM 2154 / NCIB 8452 / DL</strain>
    </source>
</reference>
<keyword evidence="5" id="KW-0805">Transcription regulation</keyword>
<dbReference type="STRING" id="696281.Desru_1853"/>
<name>F6DU39_DESRL</name>
<feature type="modified residue" description="4-aspartylphosphate" evidence="9">
    <location>
        <position position="53"/>
    </location>
</feature>
<dbReference type="SUPFAM" id="SSF46689">
    <property type="entry name" value="Homeodomain-like"/>
    <property type="match status" value="1"/>
</dbReference>
<keyword evidence="13" id="KW-1185">Reference proteome</keyword>
<dbReference type="EMBL" id="CP002780">
    <property type="protein sequence ID" value="AEG60114.1"/>
    <property type="molecule type" value="Genomic_DNA"/>
</dbReference>
<gene>
    <name evidence="12" type="ordered locus">Desru_1853</name>
</gene>
<keyword evidence="6" id="KW-0238">DNA-binding</keyword>
<dbReference type="PROSITE" id="PS00676">
    <property type="entry name" value="SIGMA54_INTERACT_2"/>
    <property type="match status" value="1"/>
</dbReference>
<evidence type="ECO:0000256" key="9">
    <source>
        <dbReference type="PROSITE-ProRule" id="PRU00169"/>
    </source>
</evidence>
<dbReference type="Gene3D" id="1.10.8.60">
    <property type="match status" value="1"/>
</dbReference>
<dbReference type="Pfam" id="PF00072">
    <property type="entry name" value="Response_reg"/>
    <property type="match status" value="1"/>
</dbReference>
<dbReference type="KEGG" id="dru:Desru_1853"/>
<dbReference type="HOGENOM" id="CLU_000445_0_6_9"/>
<dbReference type="InterPro" id="IPR009057">
    <property type="entry name" value="Homeodomain-like_sf"/>
</dbReference>
<evidence type="ECO:0000256" key="6">
    <source>
        <dbReference type="ARBA" id="ARBA00023125"/>
    </source>
</evidence>
<dbReference type="InterPro" id="IPR002078">
    <property type="entry name" value="Sigma_54_int"/>
</dbReference>
<dbReference type="PROSITE" id="PS50045">
    <property type="entry name" value="SIGMA54_INTERACT_4"/>
    <property type="match status" value="1"/>
</dbReference>
<dbReference type="InterPro" id="IPR027417">
    <property type="entry name" value="P-loop_NTPase"/>
</dbReference>
<comment type="function">
    <text evidence="8">May play the central regulatory role in sporulation. It may be an element of the effector pathway responsible for the activation of sporulation genes in response to nutritional stress. Spo0A may act in concert with spo0H (a sigma factor) to control the expression of some genes that are critical to the sporulation process.</text>
</comment>
<dbReference type="RefSeq" id="WP_013841878.1">
    <property type="nucleotide sequence ID" value="NC_015589.1"/>
</dbReference>
<evidence type="ECO:0000256" key="5">
    <source>
        <dbReference type="ARBA" id="ARBA00023015"/>
    </source>
</evidence>
<dbReference type="InterPro" id="IPR025943">
    <property type="entry name" value="Sigma_54_int_dom_ATP-bd_2"/>
</dbReference>
<dbReference type="CDD" id="cd00009">
    <property type="entry name" value="AAA"/>
    <property type="match status" value="1"/>
</dbReference>
<dbReference type="Proteomes" id="UP000009234">
    <property type="component" value="Chromosome"/>
</dbReference>
<dbReference type="InterPro" id="IPR011006">
    <property type="entry name" value="CheY-like_superfamily"/>
</dbReference>
<keyword evidence="2 9" id="KW-0597">Phosphoprotein</keyword>
<evidence type="ECO:0000256" key="1">
    <source>
        <dbReference type="ARBA" id="ARBA00018672"/>
    </source>
</evidence>
<dbReference type="GO" id="GO:0006355">
    <property type="term" value="P:regulation of DNA-templated transcription"/>
    <property type="evidence" value="ECO:0007669"/>
    <property type="project" value="InterPro"/>
</dbReference>
<protein>
    <recommendedName>
        <fullName evidence="1">Stage 0 sporulation protein A homolog</fullName>
    </recommendedName>
</protein>
<dbReference type="InterPro" id="IPR003593">
    <property type="entry name" value="AAA+_ATPase"/>
</dbReference>
<dbReference type="FunFam" id="3.40.50.2300:FF:000018">
    <property type="entry name" value="DNA-binding transcriptional regulator NtrC"/>
    <property type="match status" value="1"/>
</dbReference>
<dbReference type="SUPFAM" id="SSF52540">
    <property type="entry name" value="P-loop containing nucleoside triphosphate hydrolases"/>
    <property type="match status" value="1"/>
</dbReference>
<dbReference type="AlphaFoldDB" id="F6DU39"/>
<dbReference type="InterPro" id="IPR001789">
    <property type="entry name" value="Sig_transdc_resp-reg_receiver"/>
</dbReference>
<dbReference type="Gene3D" id="3.40.50.2300">
    <property type="match status" value="1"/>
</dbReference>
<dbReference type="InterPro" id="IPR025944">
    <property type="entry name" value="Sigma_54_int_dom_CS"/>
</dbReference>
<feature type="domain" description="Response regulatory" evidence="11">
    <location>
        <begin position="4"/>
        <end position="118"/>
    </location>
</feature>
<evidence type="ECO:0000256" key="2">
    <source>
        <dbReference type="ARBA" id="ARBA00022553"/>
    </source>
</evidence>
<accession>F6DU39</accession>
<evidence type="ECO:0000259" key="10">
    <source>
        <dbReference type="PROSITE" id="PS50045"/>
    </source>
</evidence>
<feature type="domain" description="Sigma-54 factor interaction" evidence="10">
    <location>
        <begin position="141"/>
        <end position="367"/>
    </location>
</feature>
<evidence type="ECO:0000256" key="3">
    <source>
        <dbReference type="ARBA" id="ARBA00022741"/>
    </source>
</evidence>
<dbReference type="SUPFAM" id="SSF52172">
    <property type="entry name" value="CheY-like"/>
    <property type="match status" value="1"/>
</dbReference>
<dbReference type="OrthoDB" id="9803970at2"/>
<evidence type="ECO:0000256" key="7">
    <source>
        <dbReference type="ARBA" id="ARBA00023163"/>
    </source>
</evidence>
<dbReference type="PROSITE" id="PS50110">
    <property type="entry name" value="RESPONSE_REGULATORY"/>
    <property type="match status" value="1"/>
</dbReference>
<organism evidence="12 13">
    <name type="scientific">Desulforamulus ruminis (strain ATCC 23193 / DSM 2154 / NCIMB 8452 / DL)</name>
    <name type="common">Desulfotomaculum ruminis</name>
    <dbReference type="NCBI Taxonomy" id="696281"/>
    <lineage>
        <taxon>Bacteria</taxon>
        <taxon>Bacillati</taxon>
        <taxon>Bacillota</taxon>
        <taxon>Clostridia</taxon>
        <taxon>Eubacteriales</taxon>
        <taxon>Peptococcaceae</taxon>
        <taxon>Desulforamulus</taxon>
    </lineage>
</organism>
<dbReference type="SMART" id="SM00448">
    <property type="entry name" value="REC"/>
    <property type="match status" value="1"/>
</dbReference>
<reference evidence="12 13" key="2">
    <citation type="journal article" date="2012" name="Stand. Genomic Sci.">
        <title>Complete genome sequence of the sulfate-reducing firmicute Desulfotomaculum ruminis type strain (DL(T)).</title>
        <authorList>
            <person name="Spring S."/>
            <person name="Visser M."/>
            <person name="Lu M."/>
            <person name="Copeland A."/>
            <person name="Lapidus A."/>
            <person name="Lucas S."/>
            <person name="Cheng J.F."/>
            <person name="Han C."/>
            <person name="Tapia R."/>
            <person name="Goodwin L.A."/>
            <person name="Pitluck S."/>
            <person name="Ivanova N."/>
            <person name="Land M."/>
            <person name="Hauser L."/>
            <person name="Larimer F."/>
            <person name="Rohde M."/>
            <person name="Goker M."/>
            <person name="Detter J.C."/>
            <person name="Kyrpides N.C."/>
            <person name="Woyke T."/>
            <person name="Schaap P.J."/>
            <person name="Plugge C.M."/>
            <person name="Muyzer G."/>
            <person name="Kuever J."/>
            <person name="Pereira I.A."/>
            <person name="Parshina S.N."/>
            <person name="Bernier-Latmani R."/>
            <person name="Stams A.J."/>
            <person name="Klenk H.P."/>
        </authorList>
    </citation>
    <scope>NUCLEOTIDE SEQUENCE [LARGE SCALE GENOMIC DNA]</scope>
    <source>
        <strain evidence="13">ATCC 23193 / DSM 2154 / NCIB 8452 / DL</strain>
    </source>
</reference>
<evidence type="ECO:0000259" key="11">
    <source>
        <dbReference type="PROSITE" id="PS50110"/>
    </source>
</evidence>
<keyword evidence="7" id="KW-0804">Transcription</keyword>
<dbReference type="PANTHER" id="PTHR32071">
    <property type="entry name" value="TRANSCRIPTIONAL REGULATORY PROTEIN"/>
    <property type="match status" value="1"/>
</dbReference>
<dbReference type="GO" id="GO:0005524">
    <property type="term" value="F:ATP binding"/>
    <property type="evidence" value="ECO:0007669"/>
    <property type="project" value="UniProtKB-KW"/>
</dbReference>
<dbReference type="InterPro" id="IPR002197">
    <property type="entry name" value="HTH_Fis"/>
</dbReference>
<dbReference type="SMART" id="SM00382">
    <property type="entry name" value="AAA"/>
    <property type="match status" value="1"/>
</dbReference>
<dbReference type="PANTHER" id="PTHR32071:SF113">
    <property type="entry name" value="ALGINATE BIOSYNTHESIS TRANSCRIPTIONAL REGULATORY PROTEIN ALGB"/>
    <property type="match status" value="1"/>
</dbReference>
<dbReference type="Gene3D" id="1.10.10.60">
    <property type="entry name" value="Homeodomain-like"/>
    <property type="match status" value="1"/>
</dbReference>
<dbReference type="GO" id="GO:0043565">
    <property type="term" value="F:sequence-specific DNA binding"/>
    <property type="evidence" value="ECO:0007669"/>
    <property type="project" value="InterPro"/>
</dbReference>
<evidence type="ECO:0000256" key="8">
    <source>
        <dbReference type="ARBA" id="ARBA00024867"/>
    </source>
</evidence>
<sequence>MSNKILIIDDEEHMCWALEKGLRQEGYQVLTATRSKEGLEVIRNEVPSLVILDLKMPEMDGLEVLTAAKDLYPKLPVIMITAHGTIDTAIEAMKHGATDYITKPFDLDELKMVVKQALMVSHLQSEVTFLRLELNKKYGQIVGNSQAIQDVCALIEKVADSSATVLITGESGTGKEVTALSIHQSGSRRDKPFVPINCAALPESLLESELFGHEKGAFTGAVARKLGRFELANEGTLFLDEVTEMPLSMQVKLLRVLQERTFERVGGTGSIKVDVRVIAATNRDPVDCIKRGTFREDLYYRLNVLPIHLPPLRERVEDIPLLVLHFLNKFNPNREPQITPGAMGLLCAYEWPGNIRELQNVIERAVILSQGNEIKEHHLSKEIQKSDDPKKEASSKGLILNFPDEGISFEEVEKELLLKALEKSNGNQTKASNLLGITRSALLYRAQKYKIKL</sequence>
<dbReference type="GO" id="GO:0000160">
    <property type="term" value="P:phosphorelay signal transduction system"/>
    <property type="evidence" value="ECO:0007669"/>
    <property type="project" value="InterPro"/>
</dbReference>
<dbReference type="Gene3D" id="3.40.50.300">
    <property type="entry name" value="P-loop containing nucleotide triphosphate hydrolases"/>
    <property type="match status" value="1"/>
</dbReference>
<dbReference type="Pfam" id="PF25601">
    <property type="entry name" value="AAA_lid_14"/>
    <property type="match status" value="1"/>
</dbReference>